<evidence type="ECO:0000259" key="7">
    <source>
        <dbReference type="PROSITE" id="PS50163"/>
    </source>
</evidence>
<evidence type="ECO:0000256" key="4">
    <source>
        <dbReference type="RuleBase" id="RU003422"/>
    </source>
</evidence>
<dbReference type="PROSITE" id="PS50162">
    <property type="entry name" value="RECA_2"/>
    <property type="match status" value="1"/>
</dbReference>
<dbReference type="PIRSF" id="PIRSF005856">
    <property type="entry name" value="Rad51"/>
    <property type="match status" value="1"/>
</dbReference>
<keyword evidence="1 4" id="KW-0547">Nucleotide-binding</keyword>
<evidence type="ECO:0000313" key="8">
    <source>
        <dbReference type="EMBL" id="KAG2208809.1"/>
    </source>
</evidence>
<dbReference type="NCBIfam" id="NF003301">
    <property type="entry name" value="PRK04301.1"/>
    <property type="match status" value="1"/>
</dbReference>
<organism evidence="8 9">
    <name type="scientific">Mucor plumbeus</name>
    <dbReference type="NCBI Taxonomy" id="97098"/>
    <lineage>
        <taxon>Eukaryota</taxon>
        <taxon>Fungi</taxon>
        <taxon>Fungi incertae sedis</taxon>
        <taxon>Mucoromycota</taxon>
        <taxon>Mucoromycotina</taxon>
        <taxon>Mucoromycetes</taxon>
        <taxon>Mucorales</taxon>
        <taxon>Mucorineae</taxon>
        <taxon>Mucoraceae</taxon>
        <taxon>Mucor</taxon>
    </lineage>
</organism>
<dbReference type="OrthoDB" id="10251254at2759"/>
<keyword evidence="9" id="KW-1185">Reference proteome</keyword>
<comment type="similarity">
    <text evidence="4">Belongs to the RecA family.</text>
</comment>
<dbReference type="GO" id="GO:0000730">
    <property type="term" value="P:DNA recombinase assembly"/>
    <property type="evidence" value="ECO:0007669"/>
    <property type="project" value="TreeGrafter"/>
</dbReference>
<name>A0A8H7VBY9_9FUNG</name>
<reference evidence="8" key="1">
    <citation type="submission" date="2020-12" db="EMBL/GenBank/DDBJ databases">
        <title>Metabolic potential, ecology and presence of endohyphal bacteria is reflected in genomic diversity of Mucoromycotina.</title>
        <authorList>
            <person name="Muszewska A."/>
            <person name="Okrasinska A."/>
            <person name="Steczkiewicz K."/>
            <person name="Drgas O."/>
            <person name="Orlowska M."/>
            <person name="Perlinska-Lenart U."/>
            <person name="Aleksandrzak-Piekarczyk T."/>
            <person name="Szatraj K."/>
            <person name="Zielenkiewicz U."/>
            <person name="Pilsyk S."/>
            <person name="Malc E."/>
            <person name="Mieczkowski P."/>
            <person name="Kruszewska J.S."/>
            <person name="Biernat P."/>
            <person name="Pawlowska J."/>
        </authorList>
    </citation>
    <scope>NUCLEOTIDE SEQUENCE</scope>
    <source>
        <strain evidence="8">CBS 226.32</strain>
    </source>
</reference>
<dbReference type="GO" id="GO:0006312">
    <property type="term" value="P:mitotic recombination"/>
    <property type="evidence" value="ECO:0007669"/>
    <property type="project" value="TreeGrafter"/>
</dbReference>
<dbReference type="InterPro" id="IPR010995">
    <property type="entry name" value="DNA_repair_Rad51/TF_NusA_a-hlx"/>
</dbReference>
<comment type="caution">
    <text evidence="8">The sequence shown here is derived from an EMBL/GenBank/DDBJ whole genome shotgun (WGS) entry which is preliminary data.</text>
</comment>
<dbReference type="GO" id="GO:0007131">
    <property type="term" value="P:reciprocal meiotic recombination"/>
    <property type="evidence" value="ECO:0007669"/>
    <property type="project" value="TreeGrafter"/>
</dbReference>
<evidence type="ECO:0000256" key="5">
    <source>
        <dbReference type="SAM" id="MobiDB-lite"/>
    </source>
</evidence>
<evidence type="ECO:0000256" key="2">
    <source>
        <dbReference type="ARBA" id="ARBA00022840"/>
    </source>
</evidence>
<evidence type="ECO:0000256" key="3">
    <source>
        <dbReference type="ARBA" id="ARBA00023125"/>
    </source>
</evidence>
<feature type="domain" description="RecA family profile 2" evidence="7">
    <location>
        <begin position="338"/>
        <end position="378"/>
    </location>
</feature>
<dbReference type="Pfam" id="PF08423">
    <property type="entry name" value="Rad51"/>
    <property type="match status" value="2"/>
</dbReference>
<evidence type="ECO:0000256" key="1">
    <source>
        <dbReference type="ARBA" id="ARBA00022741"/>
    </source>
</evidence>
<dbReference type="Gene3D" id="3.40.50.300">
    <property type="entry name" value="P-loop containing nucleotide triphosphate hydrolases"/>
    <property type="match status" value="1"/>
</dbReference>
<dbReference type="InterPro" id="IPR013632">
    <property type="entry name" value="Rad51_C"/>
</dbReference>
<sequence length="383" mass="42775">MPSKRESSVVPSTNESINNDDDALNVQQESDQEQNLFYTEVDELQMHGIGVADITKLKTAGICTVRGVQMMTKKALLKIKGLSETKVDKIKEAAIKSQGPGFVTAKEIAVQREKVVKISTGSKQLDVLLGGGIQTMSLTEVFGEYRTGKTQLAHTLCVQVQLSEEDGGANSKAAYIDTEGTFRPDRVVSIADRFGVDPEIVLDNIVVARAWNSDQQMDLISELAAHFAEQKGAYRLLVIDSIISLFRCDYSGRGELADRQQKLNQMLSRLTKISEEYNIAVFLTNQVSSDPGGSRYDICRRPKKASWWTCIGMLMRMCFHEYSKYAYTLLIFQLCRYYSSSTRVYLRKGRGEERVAKLFDSPDMPESEASYAINSGGIIDIDF</sequence>
<dbReference type="AlphaFoldDB" id="A0A8H7VBY9"/>
<dbReference type="FunFam" id="1.10.150.20:FF:000032">
    <property type="entry name" value="meiotic recombination protein DMC1/LIM15 homolog"/>
    <property type="match status" value="1"/>
</dbReference>
<dbReference type="SUPFAM" id="SSF52540">
    <property type="entry name" value="P-loop containing nucleoside triphosphate hydrolases"/>
    <property type="match status" value="1"/>
</dbReference>
<dbReference type="InterPro" id="IPR020587">
    <property type="entry name" value="RecA_monomer-monomer_interface"/>
</dbReference>
<gene>
    <name evidence="8" type="ORF">INT46_003017</name>
</gene>
<dbReference type="SUPFAM" id="SSF47794">
    <property type="entry name" value="Rad51 N-terminal domain-like"/>
    <property type="match status" value="1"/>
</dbReference>
<dbReference type="GO" id="GO:0005524">
    <property type="term" value="F:ATP binding"/>
    <property type="evidence" value="ECO:0007669"/>
    <property type="project" value="UniProtKB-KW"/>
</dbReference>
<evidence type="ECO:0000313" key="9">
    <source>
        <dbReference type="Proteomes" id="UP000650833"/>
    </source>
</evidence>
<protein>
    <submittedName>
        <fullName evidence="8">Uncharacterized protein</fullName>
    </submittedName>
</protein>
<proteinExistence type="inferred from homology"/>
<dbReference type="Gene3D" id="1.10.150.20">
    <property type="entry name" value="5' to 3' exonuclease, C-terminal subdomain"/>
    <property type="match status" value="1"/>
</dbReference>
<dbReference type="EMBL" id="JAEPRC010000107">
    <property type="protein sequence ID" value="KAG2208809.1"/>
    <property type="molecule type" value="Genomic_DNA"/>
</dbReference>
<feature type="domain" description="RecA family profile 1" evidence="6">
    <location>
        <begin position="114"/>
        <end position="287"/>
    </location>
</feature>
<dbReference type="InterPro" id="IPR020588">
    <property type="entry name" value="RecA_ATP-bd"/>
</dbReference>
<evidence type="ECO:0000259" key="6">
    <source>
        <dbReference type="PROSITE" id="PS50162"/>
    </source>
</evidence>
<dbReference type="GO" id="GO:0003697">
    <property type="term" value="F:single-stranded DNA binding"/>
    <property type="evidence" value="ECO:0007669"/>
    <property type="project" value="TreeGrafter"/>
</dbReference>
<dbReference type="PANTHER" id="PTHR22942:SF30">
    <property type="entry name" value="MEIOTIC RECOMBINATION PROTEIN DMC1_LIM15 HOMOLOG"/>
    <property type="match status" value="1"/>
</dbReference>
<dbReference type="Pfam" id="PF14520">
    <property type="entry name" value="HHH_5"/>
    <property type="match status" value="1"/>
</dbReference>
<dbReference type="GO" id="GO:0140664">
    <property type="term" value="F:ATP-dependent DNA damage sensor activity"/>
    <property type="evidence" value="ECO:0007669"/>
    <property type="project" value="InterPro"/>
</dbReference>
<feature type="region of interest" description="Disordered" evidence="5">
    <location>
        <begin position="1"/>
        <end position="21"/>
    </location>
</feature>
<dbReference type="GO" id="GO:0003690">
    <property type="term" value="F:double-stranded DNA binding"/>
    <property type="evidence" value="ECO:0007669"/>
    <property type="project" value="TreeGrafter"/>
</dbReference>
<dbReference type="Proteomes" id="UP000650833">
    <property type="component" value="Unassembled WGS sequence"/>
</dbReference>
<dbReference type="GO" id="GO:0000794">
    <property type="term" value="C:condensed nuclear chromosome"/>
    <property type="evidence" value="ECO:0007669"/>
    <property type="project" value="TreeGrafter"/>
</dbReference>
<dbReference type="GO" id="GO:0042148">
    <property type="term" value="P:DNA strand invasion"/>
    <property type="evidence" value="ECO:0007669"/>
    <property type="project" value="TreeGrafter"/>
</dbReference>
<keyword evidence="2 4" id="KW-0067">ATP-binding</keyword>
<dbReference type="PROSITE" id="PS50163">
    <property type="entry name" value="RECA_3"/>
    <property type="match status" value="1"/>
</dbReference>
<accession>A0A8H7VBY9</accession>
<dbReference type="InterPro" id="IPR016467">
    <property type="entry name" value="DNA_recomb/repair_RecA-like"/>
</dbReference>
<dbReference type="InterPro" id="IPR027417">
    <property type="entry name" value="P-loop_NTPase"/>
</dbReference>
<dbReference type="PANTHER" id="PTHR22942">
    <property type="entry name" value="RECA/RAD51/RADA DNA STRAND-PAIRING FAMILY MEMBER"/>
    <property type="match status" value="1"/>
</dbReference>
<dbReference type="GO" id="GO:0070192">
    <property type="term" value="P:chromosome organization involved in meiotic cell cycle"/>
    <property type="evidence" value="ECO:0007669"/>
    <property type="project" value="TreeGrafter"/>
</dbReference>
<dbReference type="GO" id="GO:0000150">
    <property type="term" value="F:DNA strand exchange activity"/>
    <property type="evidence" value="ECO:0007669"/>
    <property type="project" value="TreeGrafter"/>
</dbReference>
<keyword evidence="3" id="KW-0238">DNA-binding</keyword>